<keyword evidence="4" id="KW-1003">Cell membrane</keyword>
<dbReference type="OrthoDB" id="7568856at2"/>
<dbReference type="InterPro" id="IPR017055">
    <property type="entry name" value="Sig_transdc_His_kinase_DctB"/>
</dbReference>
<evidence type="ECO:0000256" key="8">
    <source>
        <dbReference type="ARBA" id="ARBA00022777"/>
    </source>
</evidence>
<feature type="domain" description="Histidine kinase" evidence="13">
    <location>
        <begin position="416"/>
        <end position="628"/>
    </location>
</feature>
<dbReference type="AlphaFoldDB" id="A0A844H0C3"/>
<dbReference type="InterPro" id="IPR005467">
    <property type="entry name" value="His_kinase_dom"/>
</dbReference>
<dbReference type="Gene3D" id="3.30.565.10">
    <property type="entry name" value="Histidine kinase-like ATPase, C-terminal domain"/>
    <property type="match status" value="1"/>
</dbReference>
<sequence length="637" mass="68434">MDHGCPNKGVIITDRSRRHSRIAVFSLVAAVLIALAGVVGHALGRARATEALRADTAHRLDLFTSTAVLMINRLASIPGTIELNQDTVALLSGRGDVTTSTNVNRFLARLNAQLGSDAIFVADERGEVIGSSNAAQQDDSRLGEDIAARPYFQDALSGFVGRHFSLGEAPDTPGYFVSYPVHDGDRVVGTATTKISLRPVVEAFSLLGKPALIADRDNVVILSSQPEWLYTSLAPITVAQRVDLELTGVYGHHRVTQFPLAIRLGIDDPALGLDRVVPAQRSGTVTLPERLVQGQVLNGMDWKLLVFSDLADVRRQGLIAAALASLLTALVLTLALYLMQRRRAARLIRAARDALELANVRLEITVARRTQALTQTNADLRREMDERIRTEATLRATQDDLVQAAKLTALGELGAGIMHELAQPLGALQTHAGNAEEFLRRGDVASAQGNLAIIGGIVEKIDGIIFPLRSFLRKSPAKSEAVEVAQAVQNALLLLDARLRAADITVENACDGFVTPVWCNPNRIEQVLVNLIANACDAMQGSARRTLGIRAELQADGDVVITVEDSGPGLEPQQIDRLFVPFNTSKQTGLGLGLAISRGIAREYGGDLIAQNRPAGGAAFLLRLPQAQSRRTAWTSG</sequence>
<organism evidence="14 15">
    <name type="scientific">Paracoccus limosus</name>
    <dbReference type="NCBI Taxonomy" id="913252"/>
    <lineage>
        <taxon>Bacteria</taxon>
        <taxon>Pseudomonadati</taxon>
        <taxon>Pseudomonadota</taxon>
        <taxon>Alphaproteobacteria</taxon>
        <taxon>Rhodobacterales</taxon>
        <taxon>Paracoccaceae</taxon>
        <taxon>Paracoccus</taxon>
    </lineage>
</organism>
<evidence type="ECO:0000256" key="7">
    <source>
        <dbReference type="ARBA" id="ARBA00022741"/>
    </source>
</evidence>
<dbReference type="InterPro" id="IPR004358">
    <property type="entry name" value="Sig_transdc_His_kin-like_C"/>
</dbReference>
<dbReference type="RefSeq" id="WP_155063848.1">
    <property type="nucleotide sequence ID" value="NZ_WMIF01000007.1"/>
</dbReference>
<evidence type="ECO:0000256" key="4">
    <source>
        <dbReference type="ARBA" id="ARBA00022475"/>
    </source>
</evidence>
<dbReference type="PANTHER" id="PTHR43065:SF46">
    <property type="entry name" value="C4-DICARBOXYLATE TRANSPORT SENSOR PROTEIN DCTB"/>
    <property type="match status" value="1"/>
</dbReference>
<dbReference type="InterPro" id="IPR029151">
    <property type="entry name" value="Sensor-like_sf"/>
</dbReference>
<dbReference type="GO" id="GO:0000160">
    <property type="term" value="P:phosphorelay signal transduction system"/>
    <property type="evidence" value="ECO:0007669"/>
    <property type="project" value="UniProtKB-KW"/>
</dbReference>
<dbReference type="Pfam" id="PF02518">
    <property type="entry name" value="HATPase_c"/>
    <property type="match status" value="1"/>
</dbReference>
<proteinExistence type="predicted"/>
<evidence type="ECO:0000256" key="11">
    <source>
        <dbReference type="ARBA" id="ARBA00023012"/>
    </source>
</evidence>
<dbReference type="Proteomes" id="UP000442533">
    <property type="component" value="Unassembled WGS sequence"/>
</dbReference>
<dbReference type="Gene3D" id="3.30.450.20">
    <property type="entry name" value="PAS domain"/>
    <property type="match status" value="2"/>
</dbReference>
<keyword evidence="5" id="KW-0808">Transferase</keyword>
<evidence type="ECO:0000259" key="13">
    <source>
        <dbReference type="PROSITE" id="PS50109"/>
    </source>
</evidence>
<evidence type="ECO:0000313" key="15">
    <source>
        <dbReference type="Proteomes" id="UP000442533"/>
    </source>
</evidence>
<dbReference type="SMART" id="SM00387">
    <property type="entry name" value="HATPase_c"/>
    <property type="match status" value="1"/>
</dbReference>
<evidence type="ECO:0000256" key="6">
    <source>
        <dbReference type="ARBA" id="ARBA00022692"/>
    </source>
</evidence>
<evidence type="ECO:0000313" key="14">
    <source>
        <dbReference type="EMBL" id="MTH34282.1"/>
    </source>
</evidence>
<keyword evidence="8 14" id="KW-0418">Kinase</keyword>
<accession>A0A844H0C3</accession>
<dbReference type="Gene3D" id="1.10.287.130">
    <property type="match status" value="1"/>
</dbReference>
<dbReference type="PIRSF" id="PIRSF036431">
    <property type="entry name" value="STHK_DctB"/>
    <property type="match status" value="1"/>
</dbReference>
<keyword evidence="10 12" id="KW-1133">Transmembrane helix</keyword>
<evidence type="ECO:0000256" key="1">
    <source>
        <dbReference type="ARBA" id="ARBA00000085"/>
    </source>
</evidence>
<dbReference type="EC" id="2.7.13.3" evidence="3"/>
<gene>
    <name evidence="14" type="ORF">GL279_06660</name>
</gene>
<keyword evidence="15" id="KW-1185">Reference proteome</keyword>
<reference evidence="14 15" key="1">
    <citation type="submission" date="2019-11" db="EMBL/GenBank/DDBJ databases">
        <authorList>
            <person name="Dong K."/>
        </authorList>
    </citation>
    <scope>NUCLEOTIDE SEQUENCE [LARGE SCALE GENOMIC DNA]</scope>
    <source>
        <strain evidence="14 15">JCM 17370</strain>
    </source>
</reference>
<dbReference type="GO" id="GO:0004673">
    <property type="term" value="F:protein histidine kinase activity"/>
    <property type="evidence" value="ECO:0007669"/>
    <property type="project" value="UniProtKB-EC"/>
</dbReference>
<evidence type="ECO:0000256" key="12">
    <source>
        <dbReference type="SAM" id="Phobius"/>
    </source>
</evidence>
<dbReference type="SUPFAM" id="SSF55874">
    <property type="entry name" value="ATPase domain of HSP90 chaperone/DNA topoisomerase II/histidine kinase"/>
    <property type="match status" value="1"/>
</dbReference>
<evidence type="ECO:0000256" key="2">
    <source>
        <dbReference type="ARBA" id="ARBA00004651"/>
    </source>
</evidence>
<comment type="caution">
    <text evidence="14">The sequence shown here is derived from an EMBL/GenBank/DDBJ whole genome shotgun (WGS) entry which is preliminary data.</text>
</comment>
<evidence type="ECO:0000256" key="9">
    <source>
        <dbReference type="ARBA" id="ARBA00022840"/>
    </source>
</evidence>
<dbReference type="GO" id="GO:0005524">
    <property type="term" value="F:ATP binding"/>
    <property type="evidence" value="ECO:0007669"/>
    <property type="project" value="UniProtKB-KW"/>
</dbReference>
<evidence type="ECO:0000256" key="10">
    <source>
        <dbReference type="ARBA" id="ARBA00022989"/>
    </source>
</evidence>
<dbReference type="PANTHER" id="PTHR43065">
    <property type="entry name" value="SENSOR HISTIDINE KINASE"/>
    <property type="match status" value="1"/>
</dbReference>
<name>A0A844H0C3_9RHOB</name>
<dbReference type="GO" id="GO:0005886">
    <property type="term" value="C:plasma membrane"/>
    <property type="evidence" value="ECO:0007669"/>
    <property type="project" value="UniProtKB-SubCell"/>
</dbReference>
<keyword evidence="9" id="KW-0067">ATP-binding</keyword>
<dbReference type="SUPFAM" id="SSF103190">
    <property type="entry name" value="Sensory domain-like"/>
    <property type="match status" value="1"/>
</dbReference>
<keyword evidence="11" id="KW-0902">Two-component regulatory system</keyword>
<dbReference type="InterPro" id="IPR003594">
    <property type="entry name" value="HATPase_dom"/>
</dbReference>
<protein>
    <recommendedName>
        <fullName evidence="3">histidine kinase</fullName>
        <ecNumber evidence="3">2.7.13.3</ecNumber>
    </recommendedName>
</protein>
<evidence type="ECO:0000256" key="5">
    <source>
        <dbReference type="ARBA" id="ARBA00022679"/>
    </source>
</evidence>
<dbReference type="InterPro" id="IPR036890">
    <property type="entry name" value="HATPase_C_sf"/>
</dbReference>
<comment type="catalytic activity">
    <reaction evidence="1">
        <text>ATP + protein L-histidine = ADP + protein N-phospho-L-histidine.</text>
        <dbReference type="EC" id="2.7.13.3"/>
    </reaction>
</comment>
<keyword evidence="7" id="KW-0547">Nucleotide-binding</keyword>
<dbReference type="PRINTS" id="PR00344">
    <property type="entry name" value="BCTRLSENSOR"/>
</dbReference>
<dbReference type="EMBL" id="WMIF01000007">
    <property type="protein sequence ID" value="MTH34282.1"/>
    <property type="molecule type" value="Genomic_DNA"/>
</dbReference>
<feature type="transmembrane region" description="Helical" evidence="12">
    <location>
        <begin position="22"/>
        <end position="43"/>
    </location>
</feature>
<keyword evidence="6 12" id="KW-0812">Transmembrane</keyword>
<feature type="transmembrane region" description="Helical" evidence="12">
    <location>
        <begin position="318"/>
        <end position="339"/>
    </location>
</feature>
<dbReference type="PROSITE" id="PS50109">
    <property type="entry name" value="HIS_KIN"/>
    <property type="match status" value="1"/>
</dbReference>
<comment type="subcellular location">
    <subcellularLocation>
        <location evidence="2">Cell membrane</location>
        <topology evidence="2">Multi-pass membrane protein</topology>
    </subcellularLocation>
</comment>
<evidence type="ECO:0000256" key="3">
    <source>
        <dbReference type="ARBA" id="ARBA00012438"/>
    </source>
</evidence>
<keyword evidence="12" id="KW-0472">Membrane</keyword>